<dbReference type="PATRIC" id="fig|452.5.peg.812"/>
<gene>
    <name evidence="1" type="ORF">Lspi_0742</name>
</gene>
<reference evidence="1 2" key="1">
    <citation type="submission" date="2015-11" db="EMBL/GenBank/DDBJ databases">
        <title>Genomic analysis of 38 Legionella species identifies large and diverse effector repertoires.</title>
        <authorList>
            <person name="Burstein D."/>
            <person name="Amaro F."/>
            <person name="Zusman T."/>
            <person name="Lifshitz Z."/>
            <person name="Cohen O."/>
            <person name="Gilbert J.A."/>
            <person name="Pupko T."/>
            <person name="Shuman H.A."/>
            <person name="Segal G."/>
        </authorList>
    </citation>
    <scope>NUCLEOTIDE SEQUENCE [LARGE SCALE GENOMIC DNA]</scope>
    <source>
        <strain evidence="1 2">Mt.St.Helens-9</strain>
    </source>
</reference>
<comment type="caution">
    <text evidence="1">The sequence shown here is derived from an EMBL/GenBank/DDBJ whole genome shotgun (WGS) entry which is preliminary data.</text>
</comment>
<proteinExistence type="predicted"/>
<organism evidence="1 2">
    <name type="scientific">Legionella spiritensis</name>
    <dbReference type="NCBI Taxonomy" id="452"/>
    <lineage>
        <taxon>Bacteria</taxon>
        <taxon>Pseudomonadati</taxon>
        <taxon>Pseudomonadota</taxon>
        <taxon>Gammaproteobacteria</taxon>
        <taxon>Legionellales</taxon>
        <taxon>Legionellaceae</taxon>
        <taxon>Legionella</taxon>
    </lineage>
</organism>
<dbReference type="AlphaFoldDB" id="A0A0W0Z841"/>
<protein>
    <submittedName>
        <fullName evidence="1">Purine NTPase</fullName>
    </submittedName>
</protein>
<dbReference type="Proteomes" id="UP000054877">
    <property type="component" value="Unassembled WGS sequence"/>
</dbReference>
<name>A0A0W0Z841_LEGSP</name>
<evidence type="ECO:0000313" key="2">
    <source>
        <dbReference type="Proteomes" id="UP000054877"/>
    </source>
</evidence>
<evidence type="ECO:0000313" key="1">
    <source>
        <dbReference type="EMBL" id="KTD65282.1"/>
    </source>
</evidence>
<accession>A0A0W0Z841</accession>
<keyword evidence="2" id="KW-1185">Reference proteome</keyword>
<dbReference type="EMBL" id="LNYX01000008">
    <property type="protein sequence ID" value="KTD65282.1"/>
    <property type="molecule type" value="Genomic_DNA"/>
</dbReference>
<dbReference type="STRING" id="452.Lspi_0742"/>
<sequence>MGLTTGTVQLRKKNFKHLFEQWRGEDAKKEASYLDTALLFVDYAATVANPEAIEADFCDSQSPKYRELDKYKARSFGTALFCKLATHDYLLSLAHDDGQRLLVQGIHDIIETLYLNPKSNTEKNIFNLIDAVNQWLDVCVASCADKQRARQLCLSLFIILNIARLMTANLNRLMKVLVSGFVNLSEIEANLTLLLEKSKDVANHLCEAIIPEEAASGSSLDIPHVHVGDTCFYEKYLPIVDREKPLLLIIPALQRFLHRDNRLLQDLQKARTEQAVVLRSTKKIQYFLDAIRNNEQKITGRQYVLEFLEEHQANFQILLQNCSAEQNRNLQDKINQVEESSYSKAFLYLMSWSGALVTVPFRYAAPSGLQAELLAYAPATLDGECKQEIKCLTQICLGDLQQKLALIENEQDRVITLLTKNNSVWEAMVRNATHQQLDALRRGNEEILEVLSFLREVLQVKSSGPALEVRSFFEDVSSFTARFSRLFSSEHDTMMAEARRLKSRFEDIRSDVQSPSSLDFGKGFFAKKRAVGAIREEGRPESSAGKKSSWLSFSRLKWFKGKSSGNKSITVEKPPGTSLI</sequence>